<reference evidence="2 3" key="1">
    <citation type="journal article" date="2019" name="Int. J. Syst. Evol. Microbiol.">
        <title>The Global Catalogue of Microorganisms (GCM) 10K type strain sequencing project: providing services to taxonomists for standard genome sequencing and annotation.</title>
        <authorList>
            <consortium name="The Broad Institute Genomics Platform"/>
            <consortium name="The Broad Institute Genome Sequencing Center for Infectious Disease"/>
            <person name="Wu L."/>
            <person name="Ma J."/>
        </authorList>
    </citation>
    <scope>NUCLEOTIDE SEQUENCE [LARGE SCALE GENOMIC DNA]</scope>
    <source>
        <strain evidence="2 3">JCM 14559</strain>
    </source>
</reference>
<name>A0ABN2WB61_9ACTN</name>
<evidence type="ECO:0000313" key="3">
    <source>
        <dbReference type="Proteomes" id="UP001500897"/>
    </source>
</evidence>
<feature type="domain" description="Trypsin-co-occurring" evidence="1">
    <location>
        <begin position="7"/>
        <end position="104"/>
    </location>
</feature>
<comment type="caution">
    <text evidence="2">The sequence shown here is derived from an EMBL/GenBank/DDBJ whole genome shotgun (WGS) entry which is preliminary data.</text>
</comment>
<dbReference type="Proteomes" id="UP001500897">
    <property type="component" value="Unassembled WGS sequence"/>
</dbReference>
<organism evidence="2 3">
    <name type="scientific">Kitasatospora saccharophila</name>
    <dbReference type="NCBI Taxonomy" id="407973"/>
    <lineage>
        <taxon>Bacteria</taxon>
        <taxon>Bacillati</taxon>
        <taxon>Actinomycetota</taxon>
        <taxon>Actinomycetes</taxon>
        <taxon>Kitasatosporales</taxon>
        <taxon>Streptomycetaceae</taxon>
        <taxon>Kitasatospora</taxon>
    </lineage>
</organism>
<protein>
    <submittedName>
        <fullName evidence="2">CU044_2847 family protein</fullName>
    </submittedName>
</protein>
<dbReference type="InterPro" id="IPR045794">
    <property type="entry name" value="Trypco1"/>
</dbReference>
<dbReference type="Pfam" id="PF19493">
    <property type="entry name" value="Trypco1"/>
    <property type="match status" value="1"/>
</dbReference>
<dbReference type="EMBL" id="BAAANS010000004">
    <property type="protein sequence ID" value="GAA2087503.1"/>
    <property type="molecule type" value="Genomic_DNA"/>
</dbReference>
<accession>A0ABN2WB61</accession>
<evidence type="ECO:0000313" key="2">
    <source>
        <dbReference type="EMBL" id="GAA2087503.1"/>
    </source>
</evidence>
<gene>
    <name evidence="2" type="ORF">GCM10009759_08990</name>
</gene>
<keyword evidence="3" id="KW-1185">Reference proteome</keyword>
<proteinExistence type="predicted"/>
<evidence type="ECO:0000259" key="1">
    <source>
        <dbReference type="Pfam" id="PF19493"/>
    </source>
</evidence>
<sequence>MPELFTIPLDDGGHLTVEVAEEAGGIQRVGRGPDAVRHGAETFQEAVGRIRPALASVVGQIRSLADAPERVTVGFGIKLTAEAGVVIAKTATEANFTITAEWRRASPPPADGQPA</sequence>
<dbReference type="NCBIfam" id="NF041216">
    <property type="entry name" value="CU044_2847_fam"/>
    <property type="match status" value="1"/>
</dbReference>
<dbReference type="RefSeq" id="WP_344550434.1">
    <property type="nucleotide sequence ID" value="NZ_BAAANS010000004.1"/>
</dbReference>